<reference evidence="3 4" key="1">
    <citation type="submission" date="2019-02" db="EMBL/GenBank/DDBJ databases">
        <title>Pedobacter sp. nov., a novel speices isolated from soil of pinguins habitat in Antarcitica.</title>
        <authorList>
            <person name="He R.-H."/>
        </authorList>
    </citation>
    <scope>NUCLEOTIDE SEQUENCE [LARGE SCALE GENOMIC DNA]</scope>
    <source>
        <strain evidence="3 4">E01020</strain>
    </source>
</reference>
<feature type="transmembrane region" description="Helical" evidence="1">
    <location>
        <begin position="94"/>
        <end position="116"/>
    </location>
</feature>
<feature type="transmembrane region" description="Helical" evidence="1">
    <location>
        <begin position="183"/>
        <end position="203"/>
    </location>
</feature>
<comment type="caution">
    <text evidence="3">The sequence shown here is derived from an EMBL/GenBank/DDBJ whole genome shotgun (WGS) entry which is preliminary data.</text>
</comment>
<keyword evidence="2" id="KW-0732">Signal</keyword>
<dbReference type="InterPro" id="IPR010699">
    <property type="entry name" value="DUF1275"/>
</dbReference>
<dbReference type="AlphaFoldDB" id="A0A4R5MLD5"/>
<feature type="signal peptide" evidence="2">
    <location>
        <begin position="1"/>
        <end position="30"/>
    </location>
</feature>
<gene>
    <name evidence="3" type="ORF">EZJ43_08210</name>
</gene>
<dbReference type="Pfam" id="PF06912">
    <property type="entry name" value="DUF1275"/>
    <property type="match status" value="1"/>
</dbReference>
<dbReference type="PANTHER" id="PTHR37314:SF4">
    <property type="entry name" value="UPF0700 TRANSMEMBRANE PROTEIN YOAK"/>
    <property type="match status" value="1"/>
</dbReference>
<feature type="chain" id="PRO_5020242610" evidence="2">
    <location>
        <begin position="31"/>
        <end position="250"/>
    </location>
</feature>
<evidence type="ECO:0000313" key="4">
    <source>
        <dbReference type="Proteomes" id="UP000295668"/>
    </source>
</evidence>
<sequence>MLRHFGVKRTYTHNLKLAVLLSLTAGFVNAAGFLGFAALTTNVTGHAALFAEGIADQNWESAKAIALWMMLFLSGAFTSSLIVTKIGHNGRFSFTIPIVLEIIILVYCAFSAYQIGFGFSKHFFAGILLFAMGMQNALVSVISGSVVRTTHLTGTFTDLGIELAQLSVHKFGMQTELISKIKLRMAIIFFFMLGALSGAYLFKFISFEAFLVPASILGFTLIYDVFRLNIKRYYSNFRYRRRPISKPLVE</sequence>
<organism evidence="3 4">
    <name type="scientific">Pedobacter changchengzhani</name>
    <dbReference type="NCBI Taxonomy" id="2529274"/>
    <lineage>
        <taxon>Bacteria</taxon>
        <taxon>Pseudomonadati</taxon>
        <taxon>Bacteroidota</taxon>
        <taxon>Sphingobacteriia</taxon>
        <taxon>Sphingobacteriales</taxon>
        <taxon>Sphingobacteriaceae</taxon>
        <taxon>Pedobacter</taxon>
    </lineage>
</organism>
<feature type="transmembrane region" description="Helical" evidence="1">
    <location>
        <begin position="122"/>
        <end position="142"/>
    </location>
</feature>
<keyword evidence="1" id="KW-0472">Membrane</keyword>
<dbReference type="RefSeq" id="WP_133262220.1">
    <property type="nucleotide sequence ID" value="NZ_SJCY01000004.1"/>
</dbReference>
<feature type="transmembrane region" description="Helical" evidence="1">
    <location>
        <begin position="61"/>
        <end position="82"/>
    </location>
</feature>
<keyword evidence="4" id="KW-1185">Reference proteome</keyword>
<proteinExistence type="predicted"/>
<dbReference type="Proteomes" id="UP000295668">
    <property type="component" value="Unassembled WGS sequence"/>
</dbReference>
<protein>
    <submittedName>
        <fullName evidence="3">DUF1275 domain-containing protein</fullName>
    </submittedName>
</protein>
<evidence type="ECO:0000313" key="3">
    <source>
        <dbReference type="EMBL" id="TDG36491.1"/>
    </source>
</evidence>
<feature type="transmembrane region" description="Helical" evidence="1">
    <location>
        <begin position="209"/>
        <end position="230"/>
    </location>
</feature>
<keyword evidence="1" id="KW-1133">Transmembrane helix</keyword>
<dbReference type="OrthoDB" id="270162at2"/>
<evidence type="ECO:0000256" key="2">
    <source>
        <dbReference type="SAM" id="SignalP"/>
    </source>
</evidence>
<name>A0A4R5MLD5_9SPHI</name>
<accession>A0A4R5MLD5</accession>
<dbReference type="PANTHER" id="PTHR37314">
    <property type="entry name" value="SLR0142 PROTEIN"/>
    <property type="match status" value="1"/>
</dbReference>
<keyword evidence="1" id="KW-0812">Transmembrane</keyword>
<dbReference type="EMBL" id="SJCY01000004">
    <property type="protein sequence ID" value="TDG36491.1"/>
    <property type="molecule type" value="Genomic_DNA"/>
</dbReference>
<evidence type="ECO:0000256" key="1">
    <source>
        <dbReference type="SAM" id="Phobius"/>
    </source>
</evidence>